<accession>A0A7Y9JZR9</accession>
<comment type="caution">
    <text evidence="3">The sequence shown here is derived from an EMBL/GenBank/DDBJ whole genome shotgun (WGS) entry which is preliminary data.</text>
</comment>
<dbReference type="Proteomes" id="UP000577956">
    <property type="component" value="Unassembled WGS sequence"/>
</dbReference>
<proteinExistence type="predicted"/>
<feature type="transmembrane region" description="Helical" evidence="1">
    <location>
        <begin position="48"/>
        <end position="72"/>
    </location>
</feature>
<keyword evidence="1" id="KW-1133">Transmembrane helix</keyword>
<evidence type="ECO:0000313" key="2">
    <source>
        <dbReference type="EMBL" id="GIG32105.1"/>
    </source>
</evidence>
<dbReference type="Proteomes" id="UP000618382">
    <property type="component" value="Unassembled WGS sequence"/>
</dbReference>
<dbReference type="AlphaFoldDB" id="A0A7Y9JZR9"/>
<protein>
    <submittedName>
        <fullName evidence="3">Uncharacterized protein</fullName>
    </submittedName>
</protein>
<reference evidence="2 5" key="2">
    <citation type="submission" date="2021-01" db="EMBL/GenBank/DDBJ databases">
        <title>Whole genome shotgun sequence of Cellulomonas oligotrophica NBRC 109435.</title>
        <authorList>
            <person name="Komaki H."/>
            <person name="Tamura T."/>
        </authorList>
    </citation>
    <scope>NUCLEOTIDE SEQUENCE [LARGE SCALE GENOMIC DNA]</scope>
    <source>
        <strain evidence="2 5">NBRC 109435</strain>
    </source>
</reference>
<dbReference type="EMBL" id="BONN01000003">
    <property type="protein sequence ID" value="GIG32105.1"/>
    <property type="molecule type" value="Genomic_DNA"/>
</dbReference>
<evidence type="ECO:0000313" key="4">
    <source>
        <dbReference type="Proteomes" id="UP000577956"/>
    </source>
</evidence>
<keyword evidence="1" id="KW-0472">Membrane</keyword>
<keyword evidence="5" id="KW-1185">Reference proteome</keyword>
<evidence type="ECO:0000256" key="1">
    <source>
        <dbReference type="SAM" id="Phobius"/>
    </source>
</evidence>
<sequence>MSVDVGVHRLRFASARLWAAVWWVFAAVVLLAVVDYVTMFLSAAVPTWAWVIPAEGLLLAAASVAVVVDVVAARRARGRRWWDTLADVVAAVLVGVWVALLWRVVAGGCLVEECAAVPVWARLFVVVPVVPLGGLTLIGALVRRGARERG</sequence>
<feature type="transmembrane region" description="Helical" evidence="1">
    <location>
        <begin position="20"/>
        <end position="42"/>
    </location>
</feature>
<reference evidence="3 4" key="1">
    <citation type="submission" date="2020-07" db="EMBL/GenBank/DDBJ databases">
        <title>Sequencing the genomes of 1000 actinobacteria strains.</title>
        <authorList>
            <person name="Klenk H.-P."/>
        </authorList>
    </citation>
    <scope>NUCLEOTIDE SEQUENCE [LARGE SCALE GENOMIC DNA]</scope>
    <source>
        <strain evidence="3 4">DSM 24482</strain>
    </source>
</reference>
<feature type="transmembrane region" description="Helical" evidence="1">
    <location>
        <begin position="117"/>
        <end position="142"/>
    </location>
</feature>
<organism evidence="3 4">
    <name type="scientific">Cellulomonas oligotrophica</name>
    <dbReference type="NCBI Taxonomy" id="931536"/>
    <lineage>
        <taxon>Bacteria</taxon>
        <taxon>Bacillati</taxon>
        <taxon>Actinomycetota</taxon>
        <taxon>Actinomycetes</taxon>
        <taxon>Micrococcales</taxon>
        <taxon>Cellulomonadaceae</taxon>
        <taxon>Cellulomonas</taxon>
    </lineage>
</organism>
<gene>
    <name evidence="3" type="ORF">BKA21_002658</name>
    <name evidence="2" type="ORF">Col01nite_12640</name>
</gene>
<name>A0A7Y9JZR9_9CELL</name>
<keyword evidence="1" id="KW-0812">Transmembrane</keyword>
<evidence type="ECO:0000313" key="3">
    <source>
        <dbReference type="EMBL" id="NYD87109.1"/>
    </source>
</evidence>
<evidence type="ECO:0000313" key="5">
    <source>
        <dbReference type="Proteomes" id="UP000618382"/>
    </source>
</evidence>
<dbReference type="EMBL" id="JACCBK010000001">
    <property type="protein sequence ID" value="NYD87109.1"/>
    <property type="molecule type" value="Genomic_DNA"/>
</dbReference>
<feature type="transmembrane region" description="Helical" evidence="1">
    <location>
        <begin position="84"/>
        <end position="105"/>
    </location>
</feature>
<dbReference type="RefSeq" id="WP_140459570.1">
    <property type="nucleotide sequence ID" value="NZ_BAABFI010000009.1"/>
</dbReference>